<name>A0ABX1R204_9ALTE</name>
<organism evidence="1 2">
    <name type="scientific">Alteromonas ponticola</name>
    <dbReference type="NCBI Taxonomy" id="2720613"/>
    <lineage>
        <taxon>Bacteria</taxon>
        <taxon>Pseudomonadati</taxon>
        <taxon>Pseudomonadota</taxon>
        <taxon>Gammaproteobacteria</taxon>
        <taxon>Alteromonadales</taxon>
        <taxon>Alteromonadaceae</taxon>
        <taxon>Alteromonas/Salinimonas group</taxon>
        <taxon>Alteromonas</taxon>
    </lineage>
</organism>
<protein>
    <recommendedName>
        <fullName evidence="3">Tetratricopeptide repeat protein</fullName>
    </recommendedName>
</protein>
<accession>A0ABX1R204</accession>
<dbReference type="RefSeq" id="WP_169211034.1">
    <property type="nucleotide sequence ID" value="NZ_JAATNW010000005.1"/>
</dbReference>
<reference evidence="1 2" key="1">
    <citation type="submission" date="2020-03" db="EMBL/GenBank/DDBJ databases">
        <title>Alteromonas ponticola sp. nov., isolated from seawater.</title>
        <authorList>
            <person name="Yoon J.-H."/>
            <person name="Kim Y.-O."/>
        </authorList>
    </citation>
    <scope>NUCLEOTIDE SEQUENCE [LARGE SCALE GENOMIC DNA]</scope>
    <source>
        <strain evidence="1 2">MYP5</strain>
    </source>
</reference>
<dbReference type="Proteomes" id="UP000709336">
    <property type="component" value="Unassembled WGS sequence"/>
</dbReference>
<comment type="caution">
    <text evidence="1">The sequence shown here is derived from an EMBL/GenBank/DDBJ whole genome shotgun (WGS) entry which is preliminary data.</text>
</comment>
<evidence type="ECO:0000313" key="2">
    <source>
        <dbReference type="Proteomes" id="UP000709336"/>
    </source>
</evidence>
<evidence type="ECO:0008006" key="3">
    <source>
        <dbReference type="Google" id="ProtNLM"/>
    </source>
</evidence>
<keyword evidence="2" id="KW-1185">Reference proteome</keyword>
<proteinExistence type="predicted"/>
<sequence length="237" mass="27077">MTMNRPHSRLKNQNWSFAVIRVFVIFFAAFLLLLSFRFGAVYFSSQSAQQNVEHWFTAGRIYSDSEVLSTLADLQHADEVLRDDAQIKIALAKLYILLAQNNNAEFYLEIAHTILQQVQQLQPTHFEADSLMVLVAVKQQASPQRVENYLRDALTSGGLEQKSQLILGPVVVARWQQLPEALQQLAGPMIKSMLSEEDVREVLFTAMHKAKLYRPFAKFSPNRKTSALLKQLQEELQ</sequence>
<evidence type="ECO:0000313" key="1">
    <source>
        <dbReference type="EMBL" id="NMH60480.1"/>
    </source>
</evidence>
<gene>
    <name evidence="1" type="ORF">HCJ96_10650</name>
</gene>
<dbReference type="EMBL" id="JAATNW010000005">
    <property type="protein sequence ID" value="NMH60480.1"/>
    <property type="molecule type" value="Genomic_DNA"/>
</dbReference>